<dbReference type="GO" id="GO:0032502">
    <property type="term" value="P:developmental process"/>
    <property type="evidence" value="ECO:0007669"/>
    <property type="project" value="UniProtKB-ARBA"/>
</dbReference>
<name>A0A8I6SA11_CIMLE</name>
<dbReference type="EnsemblMetazoa" id="XM_014405161.2">
    <property type="protein sequence ID" value="XP_014260647.1"/>
    <property type="gene ID" value="LOC106673153"/>
</dbReference>
<dbReference type="OrthoDB" id="5987191at2759"/>
<dbReference type="Gene3D" id="2.60.120.970">
    <property type="match status" value="1"/>
</dbReference>
<evidence type="ECO:0000313" key="12">
    <source>
        <dbReference type="EnsemblMetazoa" id="XP_014260647.1"/>
    </source>
</evidence>
<evidence type="ECO:0000256" key="10">
    <source>
        <dbReference type="SAM" id="MobiDB-lite"/>
    </source>
</evidence>
<keyword evidence="7" id="KW-1015">Disulfide bond</keyword>
<dbReference type="InterPro" id="IPR029034">
    <property type="entry name" value="Cystine-knot_cytokine"/>
</dbReference>
<dbReference type="Gene3D" id="2.10.90.10">
    <property type="entry name" value="Cystine-knot cytokines"/>
    <property type="match status" value="1"/>
</dbReference>
<dbReference type="InterPro" id="IPR015615">
    <property type="entry name" value="TGF-beta-rel"/>
</dbReference>
<evidence type="ECO:0000256" key="1">
    <source>
        <dbReference type="ARBA" id="ARBA00004613"/>
    </source>
</evidence>
<sequence>MRHEKGKRLLFDVSEVSPSQTIMGAELRLYQSSNYTIKSDNLFTVSVYMVLSEKENKNSLEFVDSVNTTYDNEGWLIFNVTGVFTNWVAFPDSNKGLYLRIYPHDSPGNIIHAEKLGITTLPGNKDNNEIDKQPFMVAFLQGGTESKQRVKRQVKNRKKKADQSENPYSRSPLLEPPHIWQHSQRSCQIQTLYVSFRDLEWQDWIIAPDGYGAFYCSGECNFPLNAHMNATNHAIVQTLVHLINPLQVPKPCCAPTKLTPISVLYYVDDSNVLLKKYKNMVVKSCGCH</sequence>
<evidence type="ECO:0000259" key="11">
    <source>
        <dbReference type="PROSITE" id="PS51362"/>
    </source>
</evidence>
<evidence type="ECO:0000313" key="13">
    <source>
        <dbReference type="Proteomes" id="UP000494040"/>
    </source>
</evidence>
<feature type="domain" description="TGF-beta family profile" evidence="11">
    <location>
        <begin position="157"/>
        <end position="288"/>
    </location>
</feature>
<dbReference type="Pfam" id="PF00688">
    <property type="entry name" value="TGFb_propeptide"/>
    <property type="match status" value="1"/>
</dbReference>
<comment type="subcellular location">
    <subcellularLocation>
        <location evidence="1">Secreted</location>
    </subcellularLocation>
</comment>
<feature type="compositionally biased region" description="Basic residues" evidence="10">
    <location>
        <begin position="149"/>
        <end position="160"/>
    </location>
</feature>
<protein>
    <recommendedName>
        <fullName evidence="11">TGF-beta family profile domain-containing protein</fullName>
    </recommendedName>
</protein>
<evidence type="ECO:0000256" key="2">
    <source>
        <dbReference type="ARBA" id="ARBA00006656"/>
    </source>
</evidence>
<dbReference type="PANTHER" id="PTHR11848">
    <property type="entry name" value="TGF-BETA FAMILY"/>
    <property type="match status" value="1"/>
</dbReference>
<evidence type="ECO:0000256" key="8">
    <source>
        <dbReference type="ARBA" id="ARBA00023180"/>
    </source>
</evidence>
<reference evidence="12" key="1">
    <citation type="submission" date="2022-01" db="UniProtKB">
        <authorList>
            <consortium name="EnsemblMetazoa"/>
        </authorList>
    </citation>
    <scope>IDENTIFICATION</scope>
</reference>
<dbReference type="Pfam" id="PF00019">
    <property type="entry name" value="TGF_beta"/>
    <property type="match status" value="1"/>
</dbReference>
<dbReference type="AlphaFoldDB" id="A0A8I6SA11"/>
<keyword evidence="8" id="KW-0325">Glycoprotein</keyword>
<feature type="region of interest" description="Disordered" evidence="10">
    <location>
        <begin position="144"/>
        <end position="176"/>
    </location>
</feature>
<organism evidence="12 13">
    <name type="scientific">Cimex lectularius</name>
    <name type="common">Bed bug</name>
    <name type="synonym">Acanthia lectularia</name>
    <dbReference type="NCBI Taxonomy" id="79782"/>
    <lineage>
        <taxon>Eukaryota</taxon>
        <taxon>Metazoa</taxon>
        <taxon>Ecdysozoa</taxon>
        <taxon>Arthropoda</taxon>
        <taxon>Hexapoda</taxon>
        <taxon>Insecta</taxon>
        <taxon>Pterygota</taxon>
        <taxon>Neoptera</taxon>
        <taxon>Paraneoptera</taxon>
        <taxon>Hemiptera</taxon>
        <taxon>Heteroptera</taxon>
        <taxon>Panheteroptera</taxon>
        <taxon>Cimicomorpha</taxon>
        <taxon>Cimicidae</taxon>
        <taxon>Cimex</taxon>
    </lineage>
</organism>
<dbReference type="GO" id="GO:0005615">
    <property type="term" value="C:extracellular space"/>
    <property type="evidence" value="ECO:0007669"/>
    <property type="project" value="UniProtKB-KW"/>
</dbReference>
<evidence type="ECO:0000256" key="6">
    <source>
        <dbReference type="ARBA" id="ARBA00023030"/>
    </source>
</evidence>
<dbReference type="PROSITE" id="PS00250">
    <property type="entry name" value="TGF_BETA_1"/>
    <property type="match status" value="1"/>
</dbReference>
<keyword evidence="3" id="KW-0202">Cytokine</keyword>
<evidence type="ECO:0000256" key="7">
    <source>
        <dbReference type="ARBA" id="ARBA00023157"/>
    </source>
</evidence>
<dbReference type="RefSeq" id="XP_014260647.1">
    <property type="nucleotide sequence ID" value="XM_014405161.2"/>
</dbReference>
<dbReference type="CDD" id="cd13761">
    <property type="entry name" value="TGF_beta_BMP5_like"/>
    <property type="match status" value="1"/>
</dbReference>
<dbReference type="PANTHER" id="PTHR11848:SF310">
    <property type="entry name" value="PROTEIN 60A-RELATED"/>
    <property type="match status" value="1"/>
</dbReference>
<evidence type="ECO:0000256" key="4">
    <source>
        <dbReference type="ARBA" id="ARBA00022525"/>
    </source>
</evidence>
<evidence type="ECO:0000256" key="5">
    <source>
        <dbReference type="ARBA" id="ARBA00022729"/>
    </source>
</evidence>
<dbReference type="InterPro" id="IPR001111">
    <property type="entry name" value="TGF-b_propeptide"/>
</dbReference>
<keyword evidence="5" id="KW-0732">Signal</keyword>
<keyword evidence="6 9" id="KW-0339">Growth factor</keyword>
<dbReference type="Proteomes" id="UP000494040">
    <property type="component" value="Unassembled WGS sequence"/>
</dbReference>
<evidence type="ECO:0000256" key="3">
    <source>
        <dbReference type="ARBA" id="ARBA00022514"/>
    </source>
</evidence>
<dbReference type="SUPFAM" id="SSF57501">
    <property type="entry name" value="Cystine-knot cytokines"/>
    <property type="match status" value="1"/>
</dbReference>
<dbReference type="KEGG" id="clec:106673153"/>
<keyword evidence="4" id="KW-0964">Secreted</keyword>
<evidence type="ECO:0000256" key="9">
    <source>
        <dbReference type="RuleBase" id="RU000354"/>
    </source>
</evidence>
<dbReference type="GO" id="GO:0005125">
    <property type="term" value="F:cytokine activity"/>
    <property type="evidence" value="ECO:0007669"/>
    <property type="project" value="UniProtKB-KW"/>
</dbReference>
<dbReference type="SMART" id="SM00204">
    <property type="entry name" value="TGFB"/>
    <property type="match status" value="1"/>
</dbReference>
<dbReference type="GeneID" id="106673153"/>
<dbReference type="PROSITE" id="PS51362">
    <property type="entry name" value="TGF_BETA_2"/>
    <property type="match status" value="1"/>
</dbReference>
<dbReference type="InterPro" id="IPR001839">
    <property type="entry name" value="TGF-b_C"/>
</dbReference>
<keyword evidence="13" id="KW-1185">Reference proteome</keyword>
<accession>A0A8I6SA11</accession>
<proteinExistence type="inferred from homology"/>
<dbReference type="InterPro" id="IPR017948">
    <property type="entry name" value="TGFb_CS"/>
</dbReference>
<dbReference type="FunFam" id="2.10.90.10:FF:000003">
    <property type="entry name" value="Bone morphogenetic protein 5"/>
    <property type="match status" value="1"/>
</dbReference>
<comment type="similarity">
    <text evidence="2 9">Belongs to the TGF-beta family.</text>
</comment>
<dbReference type="GO" id="GO:0008083">
    <property type="term" value="F:growth factor activity"/>
    <property type="evidence" value="ECO:0007669"/>
    <property type="project" value="UniProtKB-KW"/>
</dbReference>